<gene>
    <name evidence="1" type="ORF">SanaruYs_32580</name>
</gene>
<reference evidence="1 2" key="1">
    <citation type="submission" date="2018-11" db="EMBL/GenBank/DDBJ databases">
        <title>Chryseotalea sanarue gen. nov., sp., nov., a member of the family Cytophagaceae, isolated from a brackish lake in Hamamatsu Japan.</title>
        <authorList>
            <person name="Maejima Y."/>
            <person name="Iino T."/>
            <person name="Muraguchi Y."/>
            <person name="Fukuda K."/>
            <person name="Ohkuma M."/>
            <person name="Moriuchi R."/>
            <person name="Dohra H."/>
            <person name="Kimbara K."/>
            <person name="Shintani M."/>
        </authorList>
    </citation>
    <scope>NUCLEOTIDE SEQUENCE [LARGE SCALE GENOMIC DNA]</scope>
    <source>
        <strain evidence="1 2">Ys</strain>
    </source>
</reference>
<protein>
    <submittedName>
        <fullName evidence="1">N-(5'-phosphoribosyl)anthranilate isomerase</fullName>
    </submittedName>
</protein>
<dbReference type="SUPFAM" id="SSF51366">
    <property type="entry name" value="Ribulose-phoshate binding barrel"/>
    <property type="match status" value="1"/>
</dbReference>
<name>A0A401UDR5_9BACT</name>
<sequence length="185" mass="20622">MIVKVGKVTNLSDARYCAGMNVDLLGFVTVENQESYLPPKEFQDIRGWLSGPQIVAEIYGLSSASELADIIDNYKPDYLELSEKELPLVDGSLPLIVRWSKGEFDKAMDIPNLYALIVDKTQLDNIGDTKIKIKLLVEAENLNEVEAVTNRPAVKGIVLNGTQEESPGLKDYDHLSEILERLEVE</sequence>
<proteinExistence type="predicted"/>
<dbReference type="Gene3D" id="3.20.20.70">
    <property type="entry name" value="Aldolase class I"/>
    <property type="match status" value="1"/>
</dbReference>
<dbReference type="RefSeq" id="WP_127123665.1">
    <property type="nucleotide sequence ID" value="NZ_BHXQ01000006.1"/>
</dbReference>
<dbReference type="AlphaFoldDB" id="A0A401UDR5"/>
<organism evidence="1 2">
    <name type="scientific">Chryseotalea sanaruensis</name>
    <dbReference type="NCBI Taxonomy" id="2482724"/>
    <lineage>
        <taxon>Bacteria</taxon>
        <taxon>Pseudomonadati</taxon>
        <taxon>Bacteroidota</taxon>
        <taxon>Cytophagia</taxon>
        <taxon>Cytophagales</taxon>
        <taxon>Chryseotaleaceae</taxon>
        <taxon>Chryseotalea</taxon>
    </lineage>
</organism>
<dbReference type="OrthoDB" id="941905at2"/>
<evidence type="ECO:0000313" key="2">
    <source>
        <dbReference type="Proteomes" id="UP000288227"/>
    </source>
</evidence>
<keyword evidence="2" id="KW-1185">Reference proteome</keyword>
<evidence type="ECO:0000313" key="1">
    <source>
        <dbReference type="EMBL" id="GCC53017.1"/>
    </source>
</evidence>
<dbReference type="InterPro" id="IPR013785">
    <property type="entry name" value="Aldolase_TIM"/>
</dbReference>
<dbReference type="Proteomes" id="UP000288227">
    <property type="component" value="Unassembled WGS sequence"/>
</dbReference>
<dbReference type="InterPro" id="IPR011060">
    <property type="entry name" value="RibuloseP-bd_barrel"/>
</dbReference>
<keyword evidence="1" id="KW-0413">Isomerase</keyword>
<accession>A0A401UDR5</accession>
<dbReference type="EMBL" id="BHXQ01000006">
    <property type="protein sequence ID" value="GCC53017.1"/>
    <property type="molecule type" value="Genomic_DNA"/>
</dbReference>
<comment type="caution">
    <text evidence="1">The sequence shown here is derived from an EMBL/GenBank/DDBJ whole genome shotgun (WGS) entry which is preliminary data.</text>
</comment>
<dbReference type="GO" id="GO:0016853">
    <property type="term" value="F:isomerase activity"/>
    <property type="evidence" value="ECO:0007669"/>
    <property type="project" value="UniProtKB-KW"/>
</dbReference>